<proteinExistence type="predicted"/>
<sequence>MNGLQIIKTLALKIRYASIVEWYNFWSIVLQHHQNIVPTVASIDETIRHITEGNRSISRFGDGEMLLTSPSKSIGFQEGSPLLAKRLREVLVSHEEGHLVAIPDVFSGLNRYRRKCRRFQRTHFFIYGKWWDQLLIPGRKYENAFLSRPYMDYTSKEHCARWFRELKTIWEGRDIVFIEGAMSRLGVGNDLFDNAGSIRRILCPPRNAFERYDRILNEALKVEKEVLFLIALGPTATVLAYDLHKAGYQAVDIGHIDVEYEWWRMKARRKVKLEKKYVNEAFGNKRVTDAGEGYRKEIIAQIN</sequence>
<dbReference type="RefSeq" id="WP_005800166.1">
    <property type="nucleotide sequence ID" value="NZ_JGCY01000288.1"/>
</dbReference>
<evidence type="ECO:0000259" key="1">
    <source>
        <dbReference type="Pfam" id="PF08759"/>
    </source>
</evidence>
<reference evidence="2 3" key="1">
    <citation type="submission" date="2014-02" db="EMBL/GenBank/DDBJ databases">
        <authorList>
            <person name="Sears C."/>
            <person name="Carroll K."/>
            <person name="Sack B.R."/>
            <person name="Qadri F."/>
            <person name="Myers L.L."/>
            <person name="Chung G.-T."/>
            <person name="Escheverria P."/>
            <person name="Fraser C.M."/>
            <person name="Sadzewicz L."/>
            <person name="Shefchek K.A."/>
            <person name="Tallon L."/>
            <person name="Das S.P."/>
            <person name="Daugherty S."/>
            <person name="Mongodin E.F."/>
        </authorList>
    </citation>
    <scope>NUCLEOTIDE SEQUENCE [LARGE SCALE GENOMIC DNA]</scope>
    <source>
        <strain evidence="3">3988T(B)14</strain>
    </source>
</reference>
<dbReference type="EMBL" id="JGCY01000288">
    <property type="protein sequence ID" value="EXY74412.1"/>
    <property type="molecule type" value="Genomic_DNA"/>
</dbReference>
<comment type="caution">
    <text evidence="2">The sequence shown here is derived from an EMBL/GenBank/DDBJ whole genome shotgun (WGS) entry which is preliminary data.</text>
</comment>
<dbReference type="InterPro" id="IPR014869">
    <property type="entry name" value="GT-D"/>
</dbReference>
<dbReference type="PATRIC" id="fig|1339315.3.peg.2462"/>
<protein>
    <recommendedName>
        <fullName evidence="1">Glycosyltransferase GT-D fold domain-containing protein</fullName>
    </recommendedName>
</protein>
<evidence type="ECO:0000313" key="2">
    <source>
        <dbReference type="EMBL" id="EXY74412.1"/>
    </source>
</evidence>
<name>A0A015SVW5_BACFG</name>
<dbReference type="NCBIfam" id="TIGR03728">
    <property type="entry name" value="glyco_access_1"/>
    <property type="match status" value="1"/>
</dbReference>
<accession>A0A015SVW5</accession>
<dbReference type="Proteomes" id="UP000020529">
    <property type="component" value="Unassembled WGS sequence"/>
</dbReference>
<feature type="domain" description="Glycosyltransferase GT-D fold" evidence="1">
    <location>
        <begin position="57"/>
        <end position="280"/>
    </location>
</feature>
<organism evidence="2 3">
    <name type="scientific">Bacteroides fragilis str. 3988T(B)14</name>
    <dbReference type="NCBI Taxonomy" id="1339315"/>
    <lineage>
        <taxon>Bacteria</taxon>
        <taxon>Pseudomonadati</taxon>
        <taxon>Bacteroidota</taxon>
        <taxon>Bacteroidia</taxon>
        <taxon>Bacteroidales</taxon>
        <taxon>Bacteroidaceae</taxon>
        <taxon>Bacteroides</taxon>
    </lineage>
</organism>
<gene>
    <name evidence="2" type="ORF">M124_1699</name>
</gene>
<dbReference type="Pfam" id="PF08759">
    <property type="entry name" value="GT-D"/>
    <property type="match status" value="1"/>
</dbReference>
<evidence type="ECO:0000313" key="3">
    <source>
        <dbReference type="Proteomes" id="UP000020529"/>
    </source>
</evidence>
<dbReference type="AlphaFoldDB" id="A0A015SVW5"/>